<accession>A0A6I6CC14</accession>
<dbReference type="InterPro" id="IPR007880">
    <property type="entry name" value="Spiralin"/>
</dbReference>
<dbReference type="Pfam" id="PF05215">
    <property type="entry name" value="Spiralin"/>
    <property type="match status" value="2"/>
</dbReference>
<evidence type="ECO:0000313" key="1">
    <source>
        <dbReference type="EMBL" id="QGS51484.1"/>
    </source>
</evidence>
<keyword evidence="2" id="KW-1185">Reference proteome</keyword>
<evidence type="ECO:0000313" key="2">
    <source>
        <dbReference type="Proteomes" id="UP000424468"/>
    </source>
</evidence>
<organism evidence="1 2">
    <name type="scientific">Spiroplasma tabanidicola</name>
    <dbReference type="NCBI Taxonomy" id="324079"/>
    <lineage>
        <taxon>Bacteria</taxon>
        <taxon>Bacillati</taxon>
        <taxon>Mycoplasmatota</taxon>
        <taxon>Mollicutes</taxon>
        <taxon>Entomoplasmatales</taxon>
        <taxon>Spiroplasmataceae</taxon>
        <taxon>Spiroplasma</taxon>
    </lineage>
</organism>
<gene>
    <name evidence="1" type="ORF">STABA_v1c01170</name>
</gene>
<proteinExistence type="predicted"/>
<protein>
    <submittedName>
        <fullName evidence="1">Uncharacterized protein</fullName>
    </submittedName>
</protein>
<name>A0A6I6CC14_9MOLU</name>
<dbReference type="AlphaFoldDB" id="A0A6I6CC14"/>
<reference evidence="1 2" key="1">
    <citation type="submission" date="2019-11" db="EMBL/GenBank/DDBJ databases">
        <title>Complete genome sequence of Spiroplasma tabanidicola TAUS-1 (DSM 22603).</title>
        <authorList>
            <person name="Huang C.-T."/>
            <person name="Lin Y.-C."/>
            <person name="Kuo C.-H."/>
        </authorList>
    </citation>
    <scope>NUCLEOTIDE SEQUENCE [LARGE SCALE GENOMIC DNA]</scope>
    <source>
        <strain evidence="1 2">TAUS-1</strain>
    </source>
</reference>
<dbReference type="GO" id="GO:0016020">
    <property type="term" value="C:membrane"/>
    <property type="evidence" value="ECO:0007669"/>
    <property type="project" value="InterPro"/>
</dbReference>
<dbReference type="RefSeq" id="WP_156005487.1">
    <property type="nucleotide sequence ID" value="NZ_CP046276.1"/>
</dbReference>
<dbReference type="KEGG" id="stab:STABA_v1c01170"/>
<sequence length="222" mass="24650">MNQKKTIKVQKIYLIKVVGVKEGLTKITAKYDKGSKDINVTVNEAVEEEIKDLCSVDGSVVLYTDGDESEELAKPIAIAEINKQLKPTVAYVESDFSFEYVGKTSATNAKLRVKPAENSKKLKGDVMFDIKKETRTDLSTIFPDNKLEVTAVKIEYVRAEIQTQIRTKVNGATVVTDFDTKDYVEPASDKNKNGSITIFAAKNSDKLKSLVTLEVVWKSSSK</sequence>
<dbReference type="EMBL" id="CP046276">
    <property type="protein sequence ID" value="QGS51484.1"/>
    <property type="molecule type" value="Genomic_DNA"/>
</dbReference>
<dbReference type="Proteomes" id="UP000424468">
    <property type="component" value="Chromosome"/>
</dbReference>